<accession>A0AB34JRU5</accession>
<protein>
    <submittedName>
        <fullName evidence="2">Uncharacterized protein</fullName>
    </submittedName>
</protein>
<dbReference type="EMBL" id="JBGBPQ010000006">
    <property type="protein sequence ID" value="KAL1523441.1"/>
    <property type="molecule type" value="Genomic_DNA"/>
</dbReference>
<dbReference type="AlphaFoldDB" id="A0AB34JRU5"/>
<sequence>MSSEAARAWIAVCTMSAAAGVGYYWFQKEINSPEMQAVLEVHRKHRDGLEELKRRELEYADVVEEIQRRKLAERGTPR</sequence>
<feature type="transmembrane region" description="Helical" evidence="1">
    <location>
        <begin position="6"/>
        <end position="26"/>
    </location>
</feature>
<dbReference type="Proteomes" id="UP001515480">
    <property type="component" value="Unassembled WGS sequence"/>
</dbReference>
<keyword evidence="1" id="KW-1133">Transmembrane helix</keyword>
<organism evidence="2 3">
    <name type="scientific">Prymnesium parvum</name>
    <name type="common">Toxic golden alga</name>
    <dbReference type="NCBI Taxonomy" id="97485"/>
    <lineage>
        <taxon>Eukaryota</taxon>
        <taxon>Haptista</taxon>
        <taxon>Haptophyta</taxon>
        <taxon>Prymnesiophyceae</taxon>
        <taxon>Prymnesiales</taxon>
        <taxon>Prymnesiaceae</taxon>
        <taxon>Prymnesium</taxon>
    </lineage>
</organism>
<proteinExistence type="predicted"/>
<name>A0AB34JRU5_PRYPA</name>
<keyword evidence="1" id="KW-0472">Membrane</keyword>
<evidence type="ECO:0000313" key="3">
    <source>
        <dbReference type="Proteomes" id="UP001515480"/>
    </source>
</evidence>
<gene>
    <name evidence="2" type="ORF">AB1Y20_018381</name>
</gene>
<reference evidence="2 3" key="1">
    <citation type="journal article" date="2024" name="Science">
        <title>Giant polyketide synthase enzymes in the biosynthesis of giant marine polyether toxins.</title>
        <authorList>
            <person name="Fallon T.R."/>
            <person name="Shende V.V."/>
            <person name="Wierzbicki I.H."/>
            <person name="Pendleton A.L."/>
            <person name="Watervoot N.F."/>
            <person name="Auber R.P."/>
            <person name="Gonzalez D.J."/>
            <person name="Wisecaver J.H."/>
            <person name="Moore B.S."/>
        </authorList>
    </citation>
    <scope>NUCLEOTIDE SEQUENCE [LARGE SCALE GENOMIC DNA]</scope>
    <source>
        <strain evidence="2 3">12B1</strain>
    </source>
</reference>
<keyword evidence="3" id="KW-1185">Reference proteome</keyword>
<evidence type="ECO:0000313" key="2">
    <source>
        <dbReference type="EMBL" id="KAL1523441.1"/>
    </source>
</evidence>
<comment type="caution">
    <text evidence="2">The sequence shown here is derived from an EMBL/GenBank/DDBJ whole genome shotgun (WGS) entry which is preliminary data.</text>
</comment>
<evidence type="ECO:0000256" key="1">
    <source>
        <dbReference type="SAM" id="Phobius"/>
    </source>
</evidence>
<keyword evidence="1" id="KW-0812">Transmembrane</keyword>